<organism evidence="1 2">
    <name type="scientific">Cryptolaemus montrouzieri</name>
    <dbReference type="NCBI Taxonomy" id="559131"/>
    <lineage>
        <taxon>Eukaryota</taxon>
        <taxon>Metazoa</taxon>
        <taxon>Ecdysozoa</taxon>
        <taxon>Arthropoda</taxon>
        <taxon>Hexapoda</taxon>
        <taxon>Insecta</taxon>
        <taxon>Pterygota</taxon>
        <taxon>Neoptera</taxon>
        <taxon>Endopterygota</taxon>
        <taxon>Coleoptera</taxon>
        <taxon>Polyphaga</taxon>
        <taxon>Cucujiformia</taxon>
        <taxon>Coccinelloidea</taxon>
        <taxon>Coccinellidae</taxon>
        <taxon>Scymninae</taxon>
        <taxon>Scymnini</taxon>
        <taxon>Cryptolaemus</taxon>
    </lineage>
</organism>
<comment type="caution">
    <text evidence="1">The sequence shown here is derived from an EMBL/GenBank/DDBJ whole genome shotgun (WGS) entry which is preliminary data.</text>
</comment>
<evidence type="ECO:0000313" key="2">
    <source>
        <dbReference type="Proteomes" id="UP001516400"/>
    </source>
</evidence>
<sequence>MLDLFLTNDPALLCILQLSAPLGRSYHSVITANLQFSKIHHTELPSKMHIFIDFNSLNSYLHGIDWDIVLDPEDFETAWNSFSSTLTAAVSDHSRHRQIKEVATKP</sequence>
<keyword evidence="2" id="KW-1185">Reference proteome</keyword>
<reference evidence="1 2" key="1">
    <citation type="journal article" date="2021" name="BMC Biol.">
        <title>Horizontally acquired antibacterial genes associated with adaptive radiation of ladybird beetles.</title>
        <authorList>
            <person name="Li H.S."/>
            <person name="Tang X.F."/>
            <person name="Huang Y.H."/>
            <person name="Xu Z.Y."/>
            <person name="Chen M.L."/>
            <person name="Du X.Y."/>
            <person name="Qiu B.Y."/>
            <person name="Chen P.T."/>
            <person name="Zhang W."/>
            <person name="Slipinski A."/>
            <person name="Escalona H.E."/>
            <person name="Waterhouse R.M."/>
            <person name="Zwick A."/>
            <person name="Pang H."/>
        </authorList>
    </citation>
    <scope>NUCLEOTIDE SEQUENCE [LARGE SCALE GENOMIC DNA]</scope>
    <source>
        <strain evidence="1">SYSU2018</strain>
    </source>
</reference>
<gene>
    <name evidence="1" type="ORF">HHI36_016633</name>
</gene>
<protein>
    <submittedName>
        <fullName evidence="1">Uncharacterized protein</fullName>
    </submittedName>
</protein>
<proteinExistence type="predicted"/>
<accession>A0ABD2NKP9</accession>
<name>A0ABD2NKP9_9CUCU</name>
<dbReference type="Proteomes" id="UP001516400">
    <property type="component" value="Unassembled WGS sequence"/>
</dbReference>
<dbReference type="AlphaFoldDB" id="A0ABD2NKP9"/>
<dbReference type="EMBL" id="JABFTP020000124">
    <property type="protein sequence ID" value="KAL3279119.1"/>
    <property type="molecule type" value="Genomic_DNA"/>
</dbReference>
<evidence type="ECO:0000313" key="1">
    <source>
        <dbReference type="EMBL" id="KAL3279119.1"/>
    </source>
</evidence>